<dbReference type="HOGENOM" id="CLU_020336_7_4_1"/>
<gene>
    <name evidence="4" type="ORF">BN946_scf184830.g6</name>
</gene>
<comment type="similarity">
    <text evidence="2">Belongs to the AB hydrolase superfamily. Epoxide hydrolase family.</text>
</comment>
<organism evidence="4 5">
    <name type="scientific">Pycnoporus cinnabarinus</name>
    <name type="common">Cinnabar-red polypore</name>
    <name type="synonym">Trametes cinnabarina</name>
    <dbReference type="NCBI Taxonomy" id="5643"/>
    <lineage>
        <taxon>Eukaryota</taxon>
        <taxon>Fungi</taxon>
        <taxon>Dikarya</taxon>
        <taxon>Basidiomycota</taxon>
        <taxon>Agaricomycotina</taxon>
        <taxon>Agaricomycetes</taxon>
        <taxon>Polyporales</taxon>
        <taxon>Polyporaceae</taxon>
        <taxon>Trametes</taxon>
    </lineage>
</organism>
<keyword evidence="5" id="KW-1185">Reference proteome</keyword>
<dbReference type="Pfam" id="PF00561">
    <property type="entry name" value="Abhydrolase_1"/>
    <property type="match status" value="1"/>
</dbReference>
<evidence type="ECO:0000256" key="1">
    <source>
        <dbReference type="ARBA" id="ARBA00022801"/>
    </source>
</evidence>
<dbReference type="OrthoDB" id="6431331at2759"/>
<evidence type="ECO:0000259" key="3">
    <source>
        <dbReference type="Pfam" id="PF00561"/>
    </source>
</evidence>
<feature type="domain" description="AB hydrolase-1" evidence="3">
    <location>
        <begin position="40"/>
        <end position="380"/>
    </location>
</feature>
<dbReference type="Proteomes" id="UP000029665">
    <property type="component" value="Unassembled WGS sequence"/>
</dbReference>
<protein>
    <recommendedName>
        <fullName evidence="3">AB hydrolase-1 domain-containing protein</fullName>
    </recommendedName>
</protein>
<dbReference type="InterPro" id="IPR000073">
    <property type="entry name" value="AB_hydrolase_1"/>
</dbReference>
<evidence type="ECO:0000256" key="2">
    <source>
        <dbReference type="ARBA" id="ARBA00038334"/>
    </source>
</evidence>
<evidence type="ECO:0000313" key="5">
    <source>
        <dbReference type="Proteomes" id="UP000029665"/>
    </source>
</evidence>
<reference evidence="4" key="1">
    <citation type="submission" date="2014-01" db="EMBL/GenBank/DDBJ databases">
        <title>The genome of the white-rot fungus Pycnoporus cinnabarinus: a basidiomycete model with a versatile arsenal for lignocellulosic biomass breakdown.</title>
        <authorList>
            <person name="Levasseur A."/>
            <person name="Lomascolo A."/>
            <person name="Ruiz-Duenas F.J."/>
            <person name="Uzan E."/>
            <person name="Piumi F."/>
            <person name="Kues U."/>
            <person name="Ram A.F.J."/>
            <person name="Murat C."/>
            <person name="Haon M."/>
            <person name="Benoit I."/>
            <person name="Arfi Y."/>
            <person name="Chevret D."/>
            <person name="Drula E."/>
            <person name="Kwon M.J."/>
            <person name="Gouret P."/>
            <person name="Lesage-Meessen L."/>
            <person name="Lombard V."/>
            <person name="Mariette J."/>
            <person name="Noirot C."/>
            <person name="Park J."/>
            <person name="Patyshakuliyeva A."/>
            <person name="Wieneger R.A.B."/>
            <person name="Wosten H.A.B."/>
            <person name="Martin F."/>
            <person name="Coutinho P.M."/>
            <person name="de Vries R."/>
            <person name="Martinez A.T."/>
            <person name="Klopp C."/>
            <person name="Pontarotti P."/>
            <person name="Henrissat B."/>
            <person name="Record E."/>
        </authorList>
    </citation>
    <scope>NUCLEOTIDE SEQUENCE [LARGE SCALE GENOMIC DNA]</scope>
    <source>
        <strain evidence="4">BRFM137</strain>
    </source>
</reference>
<proteinExistence type="inferred from homology"/>
<accession>A0A060SFF2</accession>
<dbReference type="STRING" id="5643.A0A060SFF2"/>
<comment type="caution">
    <text evidence="4">The sequence shown here is derived from an EMBL/GenBank/DDBJ whole genome shotgun (WGS) entry which is preliminary data.</text>
</comment>
<dbReference type="GO" id="GO:0016787">
    <property type="term" value="F:hydrolase activity"/>
    <property type="evidence" value="ECO:0007669"/>
    <property type="project" value="UniProtKB-KW"/>
</dbReference>
<sequence length="395" mass="43486">MDSNVRELEWPGMPEDVQSRILPVRDLVVHFFEAGDRTKPLIILLHGFPEIAYSWRKVILPLAHLGYHVVAPDQRGLGRTVPSDPTAPGALRPLTYEDDVAPYKTINLVHDVVALVSALGHRSVACLIGHDAGATIAGYAAVIRPDIFNKVVFISTPFSGPPSLPFDIAHSFPSSTPPAIFPATLVEEALATLNPPRKHYMVYYSTPEANEDVWHAPQGLQAFFRGYFHIKSADWAGNDPHPVEASATGLASIPHYYIMPRKATMADVAAADVPSPEEVSRNSWLPEAELAVYAREYGKTGFQGGLNRYRCFTSPSLSEELTLFAGKKIEMPAMYVSGQKDWGVYQNPGALEKMQTEACTRMGKEDVILLSGAGHWGQQEQPEGLLRCLVRFLAR</sequence>
<dbReference type="SUPFAM" id="SSF53474">
    <property type="entry name" value="alpha/beta-Hydrolases"/>
    <property type="match status" value="1"/>
</dbReference>
<dbReference type="PANTHER" id="PTHR43329">
    <property type="entry name" value="EPOXIDE HYDROLASE"/>
    <property type="match status" value="1"/>
</dbReference>
<dbReference type="EMBL" id="CCBP010000096">
    <property type="protein sequence ID" value="CDO70974.1"/>
    <property type="molecule type" value="Genomic_DNA"/>
</dbReference>
<dbReference type="AlphaFoldDB" id="A0A060SFF2"/>
<keyword evidence="1" id="KW-0378">Hydrolase</keyword>
<name>A0A060SFF2_PYCCI</name>
<dbReference type="Gene3D" id="3.40.50.1820">
    <property type="entry name" value="alpha/beta hydrolase"/>
    <property type="match status" value="1"/>
</dbReference>
<dbReference type="InterPro" id="IPR000639">
    <property type="entry name" value="Epox_hydrolase-like"/>
</dbReference>
<dbReference type="PRINTS" id="PR00412">
    <property type="entry name" value="EPOXHYDRLASE"/>
</dbReference>
<evidence type="ECO:0000313" key="4">
    <source>
        <dbReference type="EMBL" id="CDO70974.1"/>
    </source>
</evidence>
<dbReference type="OMA" id="NWYRVRT"/>
<dbReference type="InterPro" id="IPR029058">
    <property type="entry name" value="AB_hydrolase_fold"/>
</dbReference>